<dbReference type="Proteomes" id="UP001243757">
    <property type="component" value="Unassembled WGS sequence"/>
</dbReference>
<dbReference type="InterPro" id="IPR011049">
    <property type="entry name" value="Serralysin-like_metalloprot_C"/>
</dbReference>
<accession>A0ABT7F829</accession>
<evidence type="ECO:0000313" key="1">
    <source>
        <dbReference type="EMBL" id="MDK3020769.1"/>
    </source>
</evidence>
<dbReference type="EMBL" id="JASNJD010000032">
    <property type="protein sequence ID" value="MDK3020769.1"/>
    <property type="molecule type" value="Genomic_DNA"/>
</dbReference>
<gene>
    <name evidence="1" type="ORF">QO033_24095</name>
</gene>
<keyword evidence="2" id="KW-1185">Reference proteome</keyword>
<name>A0ABT7F829_9RHOB</name>
<proteinExistence type="predicted"/>
<protein>
    <recommendedName>
        <fullName evidence="3">Calcium-binding protein</fullName>
    </recommendedName>
</protein>
<sequence>MARISGTRFDDRMIARSTGDTYLGEKGDDTFVFSEDTIRNKFVGGLGADRVEGEIRVDEADDLSEALVGMTFNGDRGVDTLHLTAIVEQAELTLSLSDFGASLKSVENLELKLITSLSPGDFGDVTIRGGARAEKLEFIPDNYNEERVAINMGKGADTVYLGSATTVVNSAVVNGGGGADTIINISGDDGTQLLGGTGNDLIVTRGVSMERVKGGGGADHIQLEGSYRNFDYDIVSGNGGKDIFEIARVSDDPMAIITDFKRTKDKILISDDSLSAEDLIVVAKGDSVGSEYGKLYLDLNDSTLVYRGDVIVDLDGAAVRSSDILFDIA</sequence>
<evidence type="ECO:0000313" key="2">
    <source>
        <dbReference type="Proteomes" id="UP001243757"/>
    </source>
</evidence>
<dbReference type="RefSeq" id="WP_284483287.1">
    <property type="nucleotide sequence ID" value="NZ_JASNJD010000032.1"/>
</dbReference>
<dbReference type="SUPFAM" id="SSF51120">
    <property type="entry name" value="beta-Roll"/>
    <property type="match status" value="1"/>
</dbReference>
<dbReference type="PRINTS" id="PR00313">
    <property type="entry name" value="CABNDNGRPT"/>
</dbReference>
<comment type="caution">
    <text evidence="1">The sequence shown here is derived from an EMBL/GenBank/DDBJ whole genome shotgun (WGS) entry which is preliminary data.</text>
</comment>
<reference evidence="1 2" key="1">
    <citation type="submission" date="2023-05" db="EMBL/GenBank/DDBJ databases">
        <title>Pseudodonghicola sp. nov.</title>
        <authorList>
            <person name="Huang J."/>
        </authorList>
    </citation>
    <scope>NUCLEOTIDE SEQUENCE [LARGE SCALE GENOMIC DNA]</scope>
    <source>
        <strain evidence="1 2">IC7</strain>
    </source>
</reference>
<evidence type="ECO:0008006" key="3">
    <source>
        <dbReference type="Google" id="ProtNLM"/>
    </source>
</evidence>
<organism evidence="1 2">
    <name type="scientific">Pseudodonghicola flavimaris</name>
    <dbReference type="NCBI Taxonomy" id="3050036"/>
    <lineage>
        <taxon>Bacteria</taxon>
        <taxon>Pseudomonadati</taxon>
        <taxon>Pseudomonadota</taxon>
        <taxon>Alphaproteobacteria</taxon>
        <taxon>Rhodobacterales</taxon>
        <taxon>Paracoccaceae</taxon>
        <taxon>Pseudodonghicola</taxon>
    </lineage>
</organism>
<dbReference type="Gene3D" id="2.160.20.160">
    <property type="match status" value="1"/>
</dbReference>